<dbReference type="SUPFAM" id="SSF46785">
    <property type="entry name" value="Winged helix' DNA-binding domain"/>
    <property type="match status" value="1"/>
</dbReference>
<sequence>MVIPVDLKRREREILKILLEGPTTTERIASLLGVSRRTVLRGLPELSEKLKSLGINLVKKAGTGVSLEGRKDSMEKLECLIERPSKRVEMTPDERQQLIILSLLEQKGPRKLYTFAREFNVTDATISNDLDKIEEILSRYGIKLLRRPGLGVWIEGHEKNIRALVTELFYENFDEAQLVRLIKDNLRCEIISGRGVRAQVKDRLLGLIDRNLVEEIEHALKEVVEESGLHLADSAYAGLLVHIALALERLKSGEIITMDEPFLANFKNTKEFDLARRLGSKLEAAFGISIPEGELGYITMHLLGAKLRMGDNLDELFLLDHRDAAQAAREILKEAGRELKKDLLEDGRVLEDLALHLKPALVRLKLGMEIRNPLLSQIKESYPRLMQVAGRAARLLEKRFGVTVPESEIGYIAMHIGAALEHGGGAERAGVVLVCPSGIGSARMLASRIKKELPELEVLEVVSALDLEKALEKHPDAEAVISTVPMEVSKAPVLLVSPLLNDDDVEKIRAYFRARRLKERESSGVVTGRGRPEERRELVFEILEEFVIEEVDADNLEELLDVLVEKIRKKPGITSAGRIKQDLYSREIKAGTAVPGLGLSVLHARTGGVEKPFLGLFRLKKSLKMKNMDGDTEEVKACLVMLLSPRPSPGEIEVMGRISAGLVEDPTLAGVLKSGSGEDVIKALLRILK</sequence>
<name>D9RZF2_THEOJ</name>
<dbReference type="PANTHER" id="PTHR30185">
    <property type="entry name" value="CRYPTIC BETA-GLUCOSIDE BGL OPERON ANTITERMINATOR"/>
    <property type="match status" value="1"/>
</dbReference>
<feature type="domain" description="PTS EIIB type-2" evidence="6">
    <location>
        <begin position="428"/>
        <end position="520"/>
    </location>
</feature>
<proteinExistence type="predicted"/>
<dbReference type="Gene3D" id="3.40.930.10">
    <property type="entry name" value="Mannitol-specific EII, Chain A"/>
    <property type="match status" value="1"/>
</dbReference>
<evidence type="ECO:0000256" key="2">
    <source>
        <dbReference type="ARBA" id="ARBA00022737"/>
    </source>
</evidence>
<dbReference type="InterPro" id="IPR013011">
    <property type="entry name" value="PTS_EIIB_2"/>
</dbReference>
<dbReference type="InterPro" id="IPR002178">
    <property type="entry name" value="PTS_EIIA_type-2_dom"/>
</dbReference>
<dbReference type="GO" id="GO:0006355">
    <property type="term" value="P:regulation of DNA-templated transcription"/>
    <property type="evidence" value="ECO:0007669"/>
    <property type="project" value="InterPro"/>
</dbReference>
<dbReference type="Proteomes" id="UP000000272">
    <property type="component" value="Chromosome"/>
</dbReference>
<gene>
    <name evidence="8" type="ordered locus">Toce_0054</name>
</gene>
<dbReference type="Pfam" id="PF02302">
    <property type="entry name" value="PTS_IIB"/>
    <property type="match status" value="1"/>
</dbReference>
<feature type="domain" description="PTS EIIA type-2" evidence="5">
    <location>
        <begin position="540"/>
        <end position="689"/>
    </location>
</feature>
<dbReference type="OrthoDB" id="3175596at2"/>
<dbReference type="eggNOG" id="COG1762">
    <property type="taxonomic scope" value="Bacteria"/>
</dbReference>
<dbReference type="SUPFAM" id="SSF52794">
    <property type="entry name" value="PTS system IIB component-like"/>
    <property type="match status" value="1"/>
</dbReference>
<protein>
    <submittedName>
        <fullName evidence="8">Transcriptional antiterminator, BglG</fullName>
        <ecNumber evidence="8">2.7.1.69</ecNumber>
    </submittedName>
</protein>
<dbReference type="InterPro" id="IPR036634">
    <property type="entry name" value="PRD_sf"/>
</dbReference>
<dbReference type="PROSITE" id="PS51099">
    <property type="entry name" value="PTS_EIIB_TYPE_2"/>
    <property type="match status" value="1"/>
</dbReference>
<dbReference type="Pfam" id="PF08279">
    <property type="entry name" value="HTH_11"/>
    <property type="match status" value="2"/>
</dbReference>
<dbReference type="SUPFAM" id="SSF63520">
    <property type="entry name" value="PTS-regulatory domain, PRD"/>
    <property type="match status" value="2"/>
</dbReference>
<dbReference type="PANTHER" id="PTHR30185:SF18">
    <property type="entry name" value="TRANSCRIPTIONAL REGULATOR MTLR"/>
    <property type="match status" value="1"/>
</dbReference>
<dbReference type="EC" id="2.7.1.69" evidence="8"/>
<accession>D9RZF2</accession>
<dbReference type="InterPro" id="IPR003501">
    <property type="entry name" value="PTS_EIIB_2/3"/>
</dbReference>
<dbReference type="Gene3D" id="1.10.1790.10">
    <property type="entry name" value="PRD domain"/>
    <property type="match status" value="2"/>
</dbReference>
<dbReference type="InterPro" id="IPR013196">
    <property type="entry name" value="HTH_11"/>
</dbReference>
<evidence type="ECO:0000256" key="4">
    <source>
        <dbReference type="ARBA" id="ARBA00023163"/>
    </source>
</evidence>
<feature type="domain" description="PRD" evidence="7">
    <location>
        <begin position="319"/>
        <end position="426"/>
    </location>
</feature>
<dbReference type="Pfam" id="PF00874">
    <property type="entry name" value="PRD"/>
    <property type="match status" value="2"/>
</dbReference>
<keyword evidence="4" id="KW-0804">Transcription</keyword>
<evidence type="ECO:0000256" key="3">
    <source>
        <dbReference type="ARBA" id="ARBA00023015"/>
    </source>
</evidence>
<dbReference type="InterPro" id="IPR011608">
    <property type="entry name" value="PRD"/>
</dbReference>
<keyword evidence="9" id="KW-1185">Reference proteome</keyword>
<dbReference type="eggNOG" id="COG3711">
    <property type="taxonomic scope" value="Bacteria"/>
</dbReference>
<evidence type="ECO:0000259" key="7">
    <source>
        <dbReference type="PROSITE" id="PS51372"/>
    </source>
</evidence>
<evidence type="ECO:0000259" key="5">
    <source>
        <dbReference type="PROSITE" id="PS51094"/>
    </source>
</evidence>
<keyword evidence="1 8" id="KW-0808">Transferase</keyword>
<dbReference type="PROSITE" id="PS51094">
    <property type="entry name" value="PTS_EIIA_TYPE_2"/>
    <property type="match status" value="1"/>
</dbReference>
<reference evidence="8 9" key="1">
    <citation type="journal article" date="2010" name="Stand. Genomic Sci.">
        <title>Complete genome sequence of Thermosediminibacter oceani type strain (JW/IW-1228P).</title>
        <authorList>
            <person name="Pitluck S."/>
            <person name="Yasawong M."/>
            <person name="Munk C."/>
            <person name="Nolan M."/>
            <person name="Lapidus A."/>
            <person name="Lucas S."/>
            <person name="Glavina Del Rio T."/>
            <person name="Tice H."/>
            <person name="Cheng J.F."/>
            <person name="Bruce D."/>
            <person name="Detter C."/>
            <person name="Tapia R."/>
            <person name="Han C."/>
            <person name="Goodwin L."/>
            <person name="Liolios K."/>
            <person name="Ivanova N."/>
            <person name="Mavromatis K."/>
            <person name="Mikhailova N."/>
            <person name="Pati A."/>
            <person name="Chen A."/>
            <person name="Palaniappan K."/>
            <person name="Land M."/>
            <person name="Hauser L."/>
            <person name="Chang Y.J."/>
            <person name="Jeffries C.D."/>
            <person name="Rohde M."/>
            <person name="Spring S."/>
            <person name="Sikorski J."/>
            <person name="Goker M."/>
            <person name="Woyke T."/>
            <person name="Bristow J."/>
            <person name="Eisen J.A."/>
            <person name="Markowitz V."/>
            <person name="Hugenholtz P."/>
            <person name="Kyrpides N.C."/>
            <person name="Klenk H.P."/>
        </authorList>
    </citation>
    <scope>NUCLEOTIDE SEQUENCE [LARGE SCALE GENOMIC DNA]</scope>
    <source>
        <strain evidence="9">ATCC BAA-1034 / DSM 16646 / JW/IW-1228P</strain>
    </source>
</reference>
<dbReference type="PROSITE" id="PS51372">
    <property type="entry name" value="PRD_2"/>
    <property type="match status" value="2"/>
</dbReference>
<organism evidence="8 9">
    <name type="scientific">Thermosediminibacter oceani (strain ATCC BAA-1034 / DSM 16646 / JW/IW-1228P)</name>
    <dbReference type="NCBI Taxonomy" id="555079"/>
    <lineage>
        <taxon>Bacteria</taxon>
        <taxon>Bacillati</taxon>
        <taxon>Bacillota</taxon>
        <taxon>Clostridia</taxon>
        <taxon>Thermosediminibacterales</taxon>
        <taxon>Thermosediminibacteraceae</taxon>
        <taxon>Thermosediminibacter</taxon>
    </lineage>
</organism>
<evidence type="ECO:0000259" key="6">
    <source>
        <dbReference type="PROSITE" id="PS51099"/>
    </source>
</evidence>
<feature type="domain" description="PRD" evidence="7">
    <location>
        <begin position="207"/>
        <end position="312"/>
    </location>
</feature>
<dbReference type="GO" id="GO:0009401">
    <property type="term" value="P:phosphoenolpyruvate-dependent sugar phosphotransferase system"/>
    <property type="evidence" value="ECO:0007669"/>
    <property type="project" value="InterPro"/>
</dbReference>
<dbReference type="HOGENOM" id="CLU_013442_2_0_9"/>
<dbReference type="KEGG" id="toc:Toce_0054"/>
<dbReference type="Gene3D" id="1.10.10.10">
    <property type="entry name" value="Winged helix-like DNA-binding domain superfamily/Winged helix DNA-binding domain"/>
    <property type="match status" value="2"/>
</dbReference>
<keyword evidence="3" id="KW-0805">Transcription regulation</keyword>
<dbReference type="Gene3D" id="3.40.50.2300">
    <property type="match status" value="1"/>
</dbReference>
<dbReference type="Pfam" id="PF00359">
    <property type="entry name" value="PTS_EIIA_2"/>
    <property type="match status" value="1"/>
</dbReference>
<evidence type="ECO:0000256" key="1">
    <source>
        <dbReference type="ARBA" id="ARBA00022679"/>
    </source>
</evidence>
<dbReference type="GO" id="GO:0008982">
    <property type="term" value="F:protein-N(PI)-phosphohistidine-sugar phosphotransferase activity"/>
    <property type="evidence" value="ECO:0007669"/>
    <property type="project" value="InterPro"/>
</dbReference>
<dbReference type="InterPro" id="IPR036388">
    <property type="entry name" value="WH-like_DNA-bd_sf"/>
</dbReference>
<dbReference type="InterPro" id="IPR016152">
    <property type="entry name" value="PTrfase/Anion_transptr"/>
</dbReference>
<dbReference type="SUPFAM" id="SSF55804">
    <property type="entry name" value="Phoshotransferase/anion transport protein"/>
    <property type="match status" value="1"/>
</dbReference>
<evidence type="ECO:0000313" key="8">
    <source>
        <dbReference type="EMBL" id="ADL06850.1"/>
    </source>
</evidence>
<dbReference type="AlphaFoldDB" id="D9RZF2"/>
<dbReference type="InterPro" id="IPR036095">
    <property type="entry name" value="PTS_EIIB-like_sf"/>
</dbReference>
<dbReference type="InterPro" id="IPR036390">
    <property type="entry name" value="WH_DNA-bd_sf"/>
</dbReference>
<dbReference type="EMBL" id="CP002131">
    <property type="protein sequence ID" value="ADL06850.1"/>
    <property type="molecule type" value="Genomic_DNA"/>
</dbReference>
<evidence type="ECO:0000313" key="9">
    <source>
        <dbReference type="Proteomes" id="UP000000272"/>
    </source>
</evidence>
<dbReference type="CDD" id="cd05568">
    <property type="entry name" value="PTS_IIB_bgl_like"/>
    <property type="match status" value="1"/>
</dbReference>
<dbReference type="STRING" id="555079.Toce_0054"/>
<dbReference type="InterPro" id="IPR050661">
    <property type="entry name" value="BglG_antiterminators"/>
</dbReference>
<keyword evidence="2" id="KW-0677">Repeat</keyword>